<reference evidence="1" key="2">
    <citation type="submission" date="2011-02" db="EMBL/GenBank/DDBJ databases">
        <authorList>
            <person name="MacLean D."/>
        </authorList>
    </citation>
    <scope>NUCLEOTIDE SEQUENCE</scope>
</reference>
<accession>F0WI87</accession>
<gene>
    <name evidence="1" type="primary">AlNc14C108G6294</name>
    <name evidence="1" type="ORF">ALNC14_071090</name>
</gene>
<reference evidence="1" key="1">
    <citation type="journal article" date="2011" name="PLoS Biol.">
        <title>Gene gain and loss during evolution of obligate parasitism in the white rust pathogen of Arabidopsis thaliana.</title>
        <authorList>
            <person name="Kemen E."/>
            <person name="Gardiner A."/>
            <person name="Schultz-Larsen T."/>
            <person name="Kemen A.C."/>
            <person name="Balmuth A.L."/>
            <person name="Robert-Seilaniantz A."/>
            <person name="Bailey K."/>
            <person name="Holub E."/>
            <person name="Studholme D.J."/>
            <person name="Maclean D."/>
            <person name="Jones J.D."/>
        </authorList>
    </citation>
    <scope>NUCLEOTIDE SEQUENCE</scope>
</reference>
<evidence type="ECO:0000313" key="1">
    <source>
        <dbReference type="EMBL" id="CCA20966.1"/>
    </source>
</evidence>
<dbReference type="AlphaFoldDB" id="F0WI87"/>
<dbReference type="HOGENOM" id="CLU_065472_1_0_1"/>
<proteinExistence type="predicted"/>
<sequence>MTVVAAPGVLKQLQHSYKIREKIGAIKVAREVGEREAAKQCSIPRRSLRDRLAQASEYDEFDGNLKKTTLGGQGRHEVMPFAQELVNFMQDRRRNDKRLAVWHGFLQQTASESKQSCIEIEGVKRKSSEAFWNENSAVDPDGIINVDERGIYYDMPPKKIWNIVGEQPKVDVSQRHSARLTAVLGIKAEEQKLPIMFIVKGTPGGYIKKRTAFVPQEARL</sequence>
<dbReference type="EMBL" id="FR824153">
    <property type="protein sequence ID" value="CCA20966.1"/>
    <property type="molecule type" value="Genomic_DNA"/>
</dbReference>
<organism evidence="1">
    <name type="scientific">Albugo laibachii Nc14</name>
    <dbReference type="NCBI Taxonomy" id="890382"/>
    <lineage>
        <taxon>Eukaryota</taxon>
        <taxon>Sar</taxon>
        <taxon>Stramenopiles</taxon>
        <taxon>Oomycota</taxon>
        <taxon>Peronosporomycetes</taxon>
        <taxon>Albuginales</taxon>
        <taxon>Albuginaceae</taxon>
        <taxon>Albugo</taxon>
    </lineage>
</organism>
<protein>
    <submittedName>
        <fullName evidence="1">Uncharacterized protein AlNc14C108G6294</fullName>
    </submittedName>
</protein>
<name>F0WI87_9STRA</name>